<dbReference type="Proteomes" id="UP000218022">
    <property type="component" value="Unassembled WGS sequence"/>
</dbReference>
<dbReference type="PANTHER" id="PTHR45987:SF4">
    <property type="entry name" value="LARGE RIBOSOMAL SUBUNIT PROTEIN BL12M"/>
    <property type="match status" value="1"/>
</dbReference>
<dbReference type="FunFam" id="3.30.1390.10:FF:000001">
    <property type="entry name" value="50S ribosomal protein L7/L12"/>
    <property type="match status" value="1"/>
</dbReference>
<dbReference type="GO" id="GO:0003735">
    <property type="term" value="F:structural constituent of ribosome"/>
    <property type="evidence" value="ECO:0007669"/>
    <property type="project" value="InterPro"/>
</dbReference>
<reference evidence="5 6" key="1">
    <citation type="submission" date="2017-01" db="EMBL/GenBank/DDBJ databases">
        <title>Whole-Genome Shotgun Sequencing of Two beta-Proteobacterial Species in Search of the Bulgecin Biosynthetic Cluster.</title>
        <authorList>
            <person name="Horsman M.E."/>
            <person name="Marous D.R."/>
            <person name="Li R."/>
            <person name="Oliver R.A."/>
            <person name="Byun B."/>
            <person name="Emrich S.J."/>
            <person name="Boggess B."/>
            <person name="Townsend C.A."/>
            <person name="Mobashery S."/>
        </authorList>
    </citation>
    <scope>NUCLEOTIDE SEQUENCE [LARGE SCALE GENOMIC DNA]</scope>
    <source>
        <strain evidence="5 6">ATCC 31363</strain>
    </source>
</reference>
<dbReference type="GO" id="GO:0006412">
    <property type="term" value="P:translation"/>
    <property type="evidence" value="ECO:0007669"/>
    <property type="project" value="InterPro"/>
</dbReference>
<dbReference type="InterPro" id="IPR013823">
    <property type="entry name" value="Ribosomal_bL12_C"/>
</dbReference>
<dbReference type="InterPro" id="IPR000206">
    <property type="entry name" value="Ribosomal_bL12"/>
</dbReference>
<dbReference type="Pfam" id="PF00542">
    <property type="entry name" value="Ribosomal_L12"/>
    <property type="match status" value="1"/>
</dbReference>
<organism evidence="5 6">
    <name type="scientific">Paraburkholderia acidicola</name>
    <dbReference type="NCBI Taxonomy" id="1912599"/>
    <lineage>
        <taxon>Bacteria</taxon>
        <taxon>Pseudomonadati</taxon>
        <taxon>Pseudomonadota</taxon>
        <taxon>Betaproteobacteria</taxon>
        <taxon>Burkholderiales</taxon>
        <taxon>Burkholderiaceae</taxon>
        <taxon>Paraburkholderia</taxon>
    </lineage>
</organism>
<dbReference type="SUPFAM" id="SSF54736">
    <property type="entry name" value="ClpS-like"/>
    <property type="match status" value="1"/>
</dbReference>
<evidence type="ECO:0000256" key="3">
    <source>
        <dbReference type="ARBA" id="ARBA00035412"/>
    </source>
</evidence>
<dbReference type="CDD" id="cd00387">
    <property type="entry name" value="Ribosomal_L7_L12"/>
    <property type="match status" value="1"/>
</dbReference>
<comment type="caution">
    <text evidence="5">The sequence shown here is derived from an EMBL/GenBank/DDBJ whole genome shotgun (WGS) entry which is preliminary data.</text>
</comment>
<dbReference type="InterPro" id="IPR014719">
    <property type="entry name" value="Ribosomal_bL12_C/ClpS-like"/>
</dbReference>
<proteinExistence type="predicted"/>
<evidence type="ECO:0000313" key="6">
    <source>
        <dbReference type="Proteomes" id="UP000218022"/>
    </source>
</evidence>
<dbReference type="EMBL" id="MTZV01000004">
    <property type="protein sequence ID" value="PCE25570.1"/>
    <property type="molecule type" value="Genomic_DNA"/>
</dbReference>
<evidence type="ECO:0000256" key="1">
    <source>
        <dbReference type="ARBA" id="ARBA00022980"/>
    </source>
</evidence>
<dbReference type="AlphaFoldDB" id="A0A2A4EYS3"/>
<dbReference type="PANTHER" id="PTHR45987">
    <property type="entry name" value="39S RIBOSOMAL PROTEIN L12"/>
    <property type="match status" value="1"/>
</dbReference>
<dbReference type="GO" id="GO:0003729">
    <property type="term" value="F:mRNA binding"/>
    <property type="evidence" value="ECO:0007669"/>
    <property type="project" value="TreeGrafter"/>
</dbReference>
<evidence type="ECO:0000259" key="4">
    <source>
        <dbReference type="Pfam" id="PF00542"/>
    </source>
</evidence>
<name>A0A2A4EYS3_9BURK</name>
<gene>
    <name evidence="5" type="ORF">BWP39_13665</name>
</gene>
<protein>
    <recommendedName>
        <fullName evidence="3">50S ribosomal protein L7/L12</fullName>
    </recommendedName>
</protein>
<keyword evidence="1" id="KW-0689">Ribosomal protein</keyword>
<sequence>MEALIVLVVLVVVGLAIFLSIRRATKRVRTIQREFESTVNTSFTNNSAFQSQINAAVADALAKASSSGTTAGAGLSAAAVADLFAKATASGTAAGAESSTGTSIDLSMLGVAEVLSVLSFVPGNPEAQLELDAIGAPKRRVTMTVPDGASVTRGDRLYVVLDANDPSKVSLAPASLTGGQTLPEGTNRLDALVLGPQILRAGDKAKGVVKSAESMPLGNALLESRGISKWHLEIEVTPERAWPYRAELTTTLSTPEKVARIAHAGAELPLRVDPNDPKTIAIDPIEMGYGDPYEALKSPGPFVTTKVTRFTTTGPTSGHTVILMDAGRNKISVIKEVRELMGLDLKDAKDLVESAPQKLKDFASTDEVEAARRRLESAGATVVVV</sequence>
<dbReference type="GO" id="GO:1990904">
    <property type="term" value="C:ribonucleoprotein complex"/>
    <property type="evidence" value="ECO:0007669"/>
    <property type="project" value="UniProtKB-KW"/>
</dbReference>
<evidence type="ECO:0000313" key="5">
    <source>
        <dbReference type="EMBL" id="PCE25570.1"/>
    </source>
</evidence>
<accession>A0A2A4EYS3</accession>
<dbReference type="GO" id="GO:0005840">
    <property type="term" value="C:ribosome"/>
    <property type="evidence" value="ECO:0007669"/>
    <property type="project" value="UniProtKB-KW"/>
</dbReference>
<dbReference type="Gene3D" id="3.30.1390.10">
    <property type="match status" value="1"/>
</dbReference>
<dbReference type="RefSeq" id="WP_207556805.1">
    <property type="nucleotide sequence ID" value="NZ_MTZV01000004.1"/>
</dbReference>
<evidence type="ECO:0000256" key="2">
    <source>
        <dbReference type="ARBA" id="ARBA00023274"/>
    </source>
</evidence>
<keyword evidence="2" id="KW-0687">Ribonucleoprotein</keyword>
<feature type="domain" description="Large ribosomal subunit protein bL12 C-terminal" evidence="4">
    <location>
        <begin position="320"/>
        <end position="383"/>
    </location>
</feature>